<dbReference type="InterPro" id="IPR001846">
    <property type="entry name" value="VWF_type-D"/>
</dbReference>
<evidence type="ECO:0000313" key="4">
    <source>
        <dbReference type="Proteomes" id="UP000030017"/>
    </source>
</evidence>
<sequence length="1008" mass="106899">MGLVALGGCDSQNAGTPEAQPSAATVPAAPDASSRWTQDLWLYERVSTFDAAGVRVELIDEILANLPGEPDPAVPLPHGGEFHAYPELRPWLSGHDGVRRQDVDVVAGILRTPEGDGFAVLATPHANVQTPIGLDDSVEIDLTFLDKLLTPGDPLSVDFAFLQTLPGSTPAGATSLEVLGHRMAEDRVQYYGEVIDGQPVALVYEGTPGTAVRGSTRMRTPAKADPMMDGFRKGVQGCRGGLRCVRKFFQKFGGGAASSNNLINCNLGGCTDPTPWPQPTRCKGSRCGKVRGDPHVTTFDGARLSMQAVGEFVGVRTPKLEVQFRTAPLGTSRTVSIVTAVAMDVDGVRVVLDASDRRLRAWVDGEPVALKQRGEEMDLGTGTLAQFHRAVQVVTADGHRITASNPARESIDLTLELADGVEAVGMFGNHNGDADDDMQTRDGHLLAQPVGDIDVYQRFVPSWRVSDEESLFPYGAGESTATFSDLTFPDEYVSRSSLSAAALARAEAVCREAGITEQALLDECIFDYAVSGDMSFVWSARRSAMLADATAGLSNAGTDTVTDAMAGAGAETTLGATDQANGPVIRQGLTWTIRHGATGEVLHEAADAGSIKVKLPGGVHDVSVQRVSDGARAEGQVNVAGNTTLMLPIVVELDASVKAPETAAAGSTVWVAWTGPDEPYDHISVARPGAADDKYENYTRTEKGNPLQLLLPAQAGEYEVRYVSNKTHKVLARQPITVTAIEASLDIPATAVAGSTLRLAWTGPDYPYDYISVATPGTGDGKYVNYTRTEKGNPLQLLLPAEAGTYEVRYVQNQGDTVLARATITTTAVTASLDIPATAAAGSTLRLAWTGPDYPYDYISVATPGTGDGKYVNYTRTEKGNPLQLLLPAEAGTYEVRYVQNQGDTVLARAMITTTAVTASLDIPATAAAGSTIRLAWSGPDYPYDYISVARPGTAGGKYENYTRTGKGNPLQLLLPAEAGTYEVRYVQNQGDTVLARETISVMPASSP</sequence>
<dbReference type="eggNOG" id="COG2304">
    <property type="taxonomic scope" value="Bacteria"/>
</dbReference>
<dbReference type="PROSITE" id="PS51233">
    <property type="entry name" value="VWFD"/>
    <property type="match status" value="1"/>
</dbReference>
<dbReference type="EMBL" id="AVPS01000005">
    <property type="protein sequence ID" value="KGM51813.1"/>
    <property type="molecule type" value="Genomic_DNA"/>
</dbReference>
<protein>
    <recommendedName>
        <fullName evidence="2">VWFD domain-containing protein</fullName>
    </recommendedName>
</protein>
<dbReference type="STRING" id="1122185.N792_09205"/>
<gene>
    <name evidence="3" type="ORF">N792_09205</name>
</gene>
<dbReference type="Pfam" id="PF00094">
    <property type="entry name" value="VWD"/>
    <property type="match status" value="1"/>
</dbReference>
<dbReference type="PANTHER" id="PTHR13802">
    <property type="entry name" value="MUCIN 4-RELATED"/>
    <property type="match status" value="1"/>
</dbReference>
<evidence type="ECO:0000256" key="1">
    <source>
        <dbReference type="SAM" id="MobiDB-lite"/>
    </source>
</evidence>
<dbReference type="PANTHER" id="PTHR13802:SF59">
    <property type="entry name" value="SUSHI DOMAIN-CONTAINING PROTEIN 2"/>
    <property type="match status" value="1"/>
</dbReference>
<proteinExistence type="predicted"/>
<comment type="caution">
    <text evidence="3">The sequence shown here is derived from an EMBL/GenBank/DDBJ whole genome shotgun (WGS) entry which is preliminary data.</text>
</comment>
<accession>A0A0A0ENW0</accession>
<evidence type="ECO:0000313" key="3">
    <source>
        <dbReference type="EMBL" id="KGM51813.1"/>
    </source>
</evidence>
<name>A0A0A0ENW0_9GAMM</name>
<reference evidence="3 4" key="1">
    <citation type="submission" date="2013-08" db="EMBL/GenBank/DDBJ databases">
        <title>Genome sequencing of Lysobacter.</title>
        <authorList>
            <person name="Zhang S."/>
            <person name="Wang G."/>
        </authorList>
    </citation>
    <scope>NUCLEOTIDE SEQUENCE [LARGE SCALE GENOMIC DNA]</scope>
    <source>
        <strain evidence="3 4">Ko07</strain>
    </source>
</reference>
<organism evidence="3 4">
    <name type="scientific">Lysobacter concretionis Ko07 = DSM 16239</name>
    <dbReference type="NCBI Taxonomy" id="1122185"/>
    <lineage>
        <taxon>Bacteria</taxon>
        <taxon>Pseudomonadati</taxon>
        <taxon>Pseudomonadota</taxon>
        <taxon>Gammaproteobacteria</taxon>
        <taxon>Lysobacterales</taxon>
        <taxon>Lysobacteraceae</taxon>
        <taxon>Novilysobacter</taxon>
    </lineage>
</organism>
<feature type="domain" description="VWFD" evidence="2">
    <location>
        <begin position="286"/>
        <end position="471"/>
    </location>
</feature>
<dbReference type="Proteomes" id="UP000030017">
    <property type="component" value="Unassembled WGS sequence"/>
</dbReference>
<dbReference type="AlphaFoldDB" id="A0A0A0ENW0"/>
<keyword evidence="4" id="KW-1185">Reference proteome</keyword>
<evidence type="ECO:0000259" key="2">
    <source>
        <dbReference type="PROSITE" id="PS51233"/>
    </source>
</evidence>
<feature type="region of interest" description="Disordered" evidence="1">
    <location>
        <begin position="1"/>
        <end position="30"/>
    </location>
</feature>
<dbReference type="eggNOG" id="COG2931">
    <property type="taxonomic scope" value="Bacteria"/>
</dbReference>
<dbReference type="InterPro" id="IPR051495">
    <property type="entry name" value="Epithelial_Barrier/Signaling"/>
</dbReference>